<evidence type="ECO:0000256" key="2">
    <source>
        <dbReference type="ARBA" id="ARBA00022980"/>
    </source>
</evidence>
<dbReference type="InterPro" id="IPR050096">
    <property type="entry name" value="Bacterial_rp_bL28"/>
</dbReference>
<dbReference type="Proteomes" id="UP000584867">
    <property type="component" value="Unassembled WGS sequence"/>
</dbReference>
<dbReference type="OMA" id="KRTWSPN"/>
<dbReference type="Gene3D" id="2.30.170.40">
    <property type="entry name" value="Ribosomal protein L28/L24"/>
    <property type="match status" value="1"/>
</dbReference>
<dbReference type="HAMAP" id="MF_00373">
    <property type="entry name" value="Ribosomal_bL28"/>
    <property type="match status" value="1"/>
</dbReference>
<evidence type="ECO:0000256" key="4">
    <source>
        <dbReference type="ARBA" id="ARBA00035174"/>
    </source>
</evidence>
<dbReference type="InterPro" id="IPR026569">
    <property type="entry name" value="Ribosomal_bL28"/>
</dbReference>
<evidence type="ECO:0000256" key="3">
    <source>
        <dbReference type="ARBA" id="ARBA00023274"/>
    </source>
</evidence>
<dbReference type="AlphaFoldDB" id="A0A7W7ZT09"/>
<dbReference type="InterPro" id="IPR037147">
    <property type="entry name" value="Ribosomal_bL28_sf"/>
</dbReference>
<dbReference type="GO" id="GO:1990904">
    <property type="term" value="C:ribonucleoprotein complex"/>
    <property type="evidence" value="ECO:0007669"/>
    <property type="project" value="UniProtKB-KW"/>
</dbReference>
<name>A0A7W7ZT09_9BACT</name>
<keyword evidence="3 5" id="KW-0687">Ribonucleoprotein</keyword>
<dbReference type="SUPFAM" id="SSF143800">
    <property type="entry name" value="L28p-like"/>
    <property type="match status" value="1"/>
</dbReference>
<dbReference type="PANTHER" id="PTHR39080">
    <property type="entry name" value="50S RIBOSOMAL PROTEIN L28"/>
    <property type="match status" value="1"/>
</dbReference>
<keyword evidence="2 5" id="KW-0689">Ribosomal protein</keyword>
<protein>
    <recommendedName>
        <fullName evidence="4 5">Large ribosomal subunit protein bL28</fullName>
    </recommendedName>
</protein>
<dbReference type="GO" id="GO:0005840">
    <property type="term" value="C:ribosome"/>
    <property type="evidence" value="ECO:0007669"/>
    <property type="project" value="UniProtKB-KW"/>
</dbReference>
<dbReference type="EMBL" id="JACHIO010000018">
    <property type="protein sequence ID" value="MBB5065625.1"/>
    <property type="molecule type" value="Genomic_DNA"/>
</dbReference>
<reference evidence="6 7" key="1">
    <citation type="submission" date="2020-08" db="EMBL/GenBank/DDBJ databases">
        <title>Genomic Encyclopedia of Type Strains, Phase IV (KMG-V): Genome sequencing to study the core and pangenomes of soil and plant-associated prokaryotes.</title>
        <authorList>
            <person name="Whitman W."/>
        </authorList>
    </citation>
    <scope>NUCLEOTIDE SEQUENCE [LARGE SCALE GENOMIC DNA]</scope>
    <source>
        <strain evidence="6 7">X5P3</strain>
    </source>
</reference>
<dbReference type="GO" id="GO:0003735">
    <property type="term" value="F:structural constituent of ribosome"/>
    <property type="evidence" value="ECO:0007669"/>
    <property type="project" value="InterPro"/>
</dbReference>
<sequence>MAQVCELCGKGPQFGNNISHAHNVTRRRWNPNLQSVKALTNGATKRVKVCTSCIKTGKVVKG</sequence>
<dbReference type="Pfam" id="PF00830">
    <property type="entry name" value="Ribosomal_L28"/>
    <property type="match status" value="1"/>
</dbReference>
<evidence type="ECO:0000313" key="6">
    <source>
        <dbReference type="EMBL" id="MBB5065625.1"/>
    </source>
</evidence>
<proteinExistence type="inferred from homology"/>
<evidence type="ECO:0000256" key="5">
    <source>
        <dbReference type="HAMAP-Rule" id="MF_00373"/>
    </source>
</evidence>
<dbReference type="NCBIfam" id="TIGR00009">
    <property type="entry name" value="L28"/>
    <property type="match status" value="1"/>
</dbReference>
<dbReference type="InterPro" id="IPR001383">
    <property type="entry name" value="Ribosomal_bL28_bact-type"/>
</dbReference>
<gene>
    <name evidence="5" type="primary">rpmB</name>
    <name evidence="6" type="ORF">HDF15_003994</name>
</gene>
<comment type="similarity">
    <text evidence="1 5">Belongs to the bacterial ribosomal protein bL28 family.</text>
</comment>
<accession>A0A7W7ZT09</accession>
<dbReference type="InterPro" id="IPR034704">
    <property type="entry name" value="Ribosomal_bL28/bL31-like_sf"/>
</dbReference>
<evidence type="ECO:0000256" key="1">
    <source>
        <dbReference type="ARBA" id="ARBA00008760"/>
    </source>
</evidence>
<dbReference type="PANTHER" id="PTHR39080:SF1">
    <property type="entry name" value="LARGE RIBOSOMAL SUBUNIT PROTEIN BL28A"/>
    <property type="match status" value="1"/>
</dbReference>
<comment type="caution">
    <text evidence="6">The sequence shown here is derived from an EMBL/GenBank/DDBJ whole genome shotgun (WGS) entry which is preliminary data.</text>
</comment>
<organism evidence="6 7">
    <name type="scientific">Granulicella mallensis</name>
    <dbReference type="NCBI Taxonomy" id="940614"/>
    <lineage>
        <taxon>Bacteria</taxon>
        <taxon>Pseudomonadati</taxon>
        <taxon>Acidobacteriota</taxon>
        <taxon>Terriglobia</taxon>
        <taxon>Terriglobales</taxon>
        <taxon>Acidobacteriaceae</taxon>
        <taxon>Granulicella</taxon>
    </lineage>
</organism>
<dbReference type="GO" id="GO:0006412">
    <property type="term" value="P:translation"/>
    <property type="evidence" value="ECO:0007669"/>
    <property type="project" value="UniProtKB-UniRule"/>
</dbReference>
<evidence type="ECO:0000313" key="7">
    <source>
        <dbReference type="Proteomes" id="UP000584867"/>
    </source>
</evidence>
<dbReference type="RefSeq" id="WP_014263739.1">
    <property type="nucleotide sequence ID" value="NZ_JACHIO010000018.1"/>
</dbReference>